<reference evidence="2" key="1">
    <citation type="submission" date="2018-05" db="EMBL/GenBank/DDBJ databases">
        <authorList>
            <person name="Lanie J.A."/>
            <person name="Ng W.-L."/>
            <person name="Kazmierczak K.M."/>
            <person name="Andrzejewski T.M."/>
            <person name="Davidsen T.M."/>
            <person name="Wayne K.J."/>
            <person name="Tettelin H."/>
            <person name="Glass J.I."/>
            <person name="Rusch D."/>
            <person name="Podicherti R."/>
            <person name="Tsui H.-C.T."/>
            <person name="Winkler M.E."/>
        </authorList>
    </citation>
    <scope>NUCLEOTIDE SEQUENCE</scope>
</reference>
<dbReference type="PANTHER" id="PTHR44103">
    <property type="entry name" value="PROPROTEIN CONVERTASE P"/>
    <property type="match status" value="1"/>
</dbReference>
<name>A0A382PD62_9ZZZZ</name>
<dbReference type="PANTHER" id="PTHR44103:SF1">
    <property type="entry name" value="PROPROTEIN CONVERTASE P"/>
    <property type="match status" value="1"/>
</dbReference>
<accession>A0A382PD62</accession>
<evidence type="ECO:0000313" key="2">
    <source>
        <dbReference type="EMBL" id="SVC71339.1"/>
    </source>
</evidence>
<dbReference type="AlphaFoldDB" id="A0A382PD62"/>
<keyword evidence="1" id="KW-0732">Signal</keyword>
<protein>
    <recommendedName>
        <fullName evidence="3">VCBS repeat-containing protein</fullName>
    </recommendedName>
</protein>
<dbReference type="InterPro" id="IPR013517">
    <property type="entry name" value="FG-GAP"/>
</dbReference>
<evidence type="ECO:0000256" key="1">
    <source>
        <dbReference type="ARBA" id="ARBA00022729"/>
    </source>
</evidence>
<dbReference type="SUPFAM" id="SSF69318">
    <property type="entry name" value="Integrin alpha N-terminal domain"/>
    <property type="match status" value="1"/>
</dbReference>
<organism evidence="2">
    <name type="scientific">marine metagenome</name>
    <dbReference type="NCBI Taxonomy" id="408172"/>
    <lineage>
        <taxon>unclassified sequences</taxon>
        <taxon>metagenomes</taxon>
        <taxon>ecological metagenomes</taxon>
    </lineage>
</organism>
<gene>
    <name evidence="2" type="ORF">METZ01_LOCUS324193</name>
</gene>
<dbReference type="EMBL" id="UINC01106580">
    <property type="protein sequence ID" value="SVC71339.1"/>
    <property type="molecule type" value="Genomic_DNA"/>
</dbReference>
<dbReference type="Pfam" id="PF13517">
    <property type="entry name" value="FG-GAP_3"/>
    <property type="match status" value="1"/>
</dbReference>
<sequence length="246" mass="27641">MVNDFNNDSIPDIFVVCHGYDSSPFPGEKNKIVLSNSLANYSIFDASDDIGFFHSGSSYDYNKDGKLDVILVDSKNSNKIIFLKNNGNGTFINEGSSRAPNSIKNKSYYTIEFIDIDGDSDLDMLLGGHEWEINSSTQIYKNPGNDNFSQVDPINLPSVANEGVILDFIFTQNDSSSFLWVLRTSGGDGTFYKSRTIQKIEWPNLNSSTPVLDRNLKWIPWIIPSKINGKDVITSDNSYYNFTIEY</sequence>
<proteinExistence type="predicted"/>
<dbReference type="InterPro" id="IPR028994">
    <property type="entry name" value="Integrin_alpha_N"/>
</dbReference>
<evidence type="ECO:0008006" key="3">
    <source>
        <dbReference type="Google" id="ProtNLM"/>
    </source>
</evidence>